<sequence>MPKIGASQHPAYWINNLAKKCRRGANGATRKRASYQFTDTTPVTKRRCHNDIPSRGHRCAFCRGHLGHLIEGEGRTRTHRRMLEEKDYCPQCIHPCTRCYACRPKACYYCEATSHHSSLCLLHDL</sequence>
<name>A0A8R1ETV1_CAEJA</name>
<keyword evidence="2" id="KW-1185">Reference proteome</keyword>
<protein>
    <submittedName>
        <fullName evidence="1">Uncharacterized protein</fullName>
    </submittedName>
</protein>
<evidence type="ECO:0000313" key="1">
    <source>
        <dbReference type="EnsemblMetazoa" id="CJA41890b.1"/>
    </source>
</evidence>
<dbReference type="Proteomes" id="UP000005237">
    <property type="component" value="Unassembled WGS sequence"/>
</dbReference>
<organism evidence="1 2">
    <name type="scientific">Caenorhabditis japonica</name>
    <dbReference type="NCBI Taxonomy" id="281687"/>
    <lineage>
        <taxon>Eukaryota</taxon>
        <taxon>Metazoa</taxon>
        <taxon>Ecdysozoa</taxon>
        <taxon>Nematoda</taxon>
        <taxon>Chromadorea</taxon>
        <taxon>Rhabditida</taxon>
        <taxon>Rhabditina</taxon>
        <taxon>Rhabditomorpha</taxon>
        <taxon>Rhabditoidea</taxon>
        <taxon>Rhabditidae</taxon>
        <taxon>Peloderinae</taxon>
        <taxon>Caenorhabditis</taxon>
    </lineage>
</organism>
<proteinExistence type="predicted"/>
<evidence type="ECO:0000313" key="2">
    <source>
        <dbReference type="Proteomes" id="UP000005237"/>
    </source>
</evidence>
<accession>A0A8R1ETV1</accession>
<reference evidence="1" key="2">
    <citation type="submission" date="2022-06" db="UniProtKB">
        <authorList>
            <consortium name="EnsemblMetazoa"/>
        </authorList>
    </citation>
    <scope>IDENTIFICATION</scope>
    <source>
        <strain evidence="1">DF5081</strain>
    </source>
</reference>
<reference evidence="2" key="1">
    <citation type="submission" date="2010-08" db="EMBL/GenBank/DDBJ databases">
        <authorList>
            <consortium name="Caenorhabditis japonica Sequencing Consortium"/>
            <person name="Wilson R.K."/>
        </authorList>
    </citation>
    <scope>NUCLEOTIDE SEQUENCE [LARGE SCALE GENOMIC DNA]</scope>
    <source>
        <strain evidence="2">DF5081</strain>
    </source>
</reference>
<dbReference type="AlphaFoldDB" id="A0A8R1ETV1"/>
<dbReference type="EnsemblMetazoa" id="CJA41890b.1">
    <property type="protein sequence ID" value="CJA41890b.1"/>
    <property type="gene ID" value="WBGene00217738"/>
</dbReference>